<reference evidence="2" key="1">
    <citation type="journal article" date="2022" name="bioRxiv">
        <title>Sequencing and chromosome-scale assembly of the giantPleurodeles waltlgenome.</title>
        <authorList>
            <person name="Brown T."/>
            <person name="Elewa A."/>
            <person name="Iarovenko S."/>
            <person name="Subramanian E."/>
            <person name="Araus A.J."/>
            <person name="Petzold A."/>
            <person name="Susuki M."/>
            <person name="Suzuki K.-i.T."/>
            <person name="Hayashi T."/>
            <person name="Toyoda A."/>
            <person name="Oliveira C."/>
            <person name="Osipova E."/>
            <person name="Leigh N.D."/>
            <person name="Simon A."/>
            <person name="Yun M.H."/>
        </authorList>
    </citation>
    <scope>NUCLEOTIDE SEQUENCE</scope>
    <source>
        <strain evidence="2">20211129_DDA</strain>
        <tissue evidence="2">Liver</tissue>
    </source>
</reference>
<keyword evidence="3" id="KW-1185">Reference proteome</keyword>
<dbReference type="Proteomes" id="UP001066276">
    <property type="component" value="Chromosome 8"/>
</dbReference>
<accession>A0AAV7NJB1</accession>
<dbReference type="AlphaFoldDB" id="A0AAV7NJB1"/>
<evidence type="ECO:0000256" key="1">
    <source>
        <dbReference type="SAM" id="MobiDB-lite"/>
    </source>
</evidence>
<feature type="compositionally biased region" description="Gly residues" evidence="1">
    <location>
        <begin position="1"/>
        <end position="14"/>
    </location>
</feature>
<name>A0AAV7NJB1_PLEWA</name>
<comment type="caution">
    <text evidence="2">The sequence shown here is derived from an EMBL/GenBank/DDBJ whole genome shotgun (WGS) entry which is preliminary data.</text>
</comment>
<protein>
    <submittedName>
        <fullName evidence="2">Uncharacterized protein</fullName>
    </submittedName>
</protein>
<gene>
    <name evidence="2" type="ORF">NDU88_004295</name>
</gene>
<evidence type="ECO:0000313" key="2">
    <source>
        <dbReference type="EMBL" id="KAJ1116076.1"/>
    </source>
</evidence>
<evidence type="ECO:0000313" key="3">
    <source>
        <dbReference type="Proteomes" id="UP001066276"/>
    </source>
</evidence>
<feature type="region of interest" description="Disordered" evidence="1">
    <location>
        <begin position="1"/>
        <end position="45"/>
    </location>
</feature>
<organism evidence="2 3">
    <name type="scientific">Pleurodeles waltl</name>
    <name type="common">Iberian ribbed newt</name>
    <dbReference type="NCBI Taxonomy" id="8319"/>
    <lineage>
        <taxon>Eukaryota</taxon>
        <taxon>Metazoa</taxon>
        <taxon>Chordata</taxon>
        <taxon>Craniata</taxon>
        <taxon>Vertebrata</taxon>
        <taxon>Euteleostomi</taxon>
        <taxon>Amphibia</taxon>
        <taxon>Batrachia</taxon>
        <taxon>Caudata</taxon>
        <taxon>Salamandroidea</taxon>
        <taxon>Salamandridae</taxon>
        <taxon>Pleurodelinae</taxon>
        <taxon>Pleurodeles</taxon>
    </lineage>
</organism>
<proteinExistence type="predicted"/>
<dbReference type="EMBL" id="JANPWB010000012">
    <property type="protein sequence ID" value="KAJ1116076.1"/>
    <property type="molecule type" value="Genomic_DNA"/>
</dbReference>
<sequence length="71" mass="7277">MKGGGSPGSDGGSGAPSHEAMRGAAARTWTRRAVHPGPSWGDLGPRLQEVRFGRTKGGGGRLKGCNYPCRG</sequence>